<dbReference type="RefSeq" id="WP_146284737.1">
    <property type="nucleotide sequence ID" value="NZ_BMLP01000016.1"/>
</dbReference>
<organism evidence="1 2">
    <name type="scientific">Gemmobacter aquaticus</name>
    <dbReference type="NCBI Taxonomy" id="490185"/>
    <lineage>
        <taxon>Bacteria</taxon>
        <taxon>Pseudomonadati</taxon>
        <taxon>Pseudomonadota</taxon>
        <taxon>Alphaproteobacteria</taxon>
        <taxon>Rhodobacterales</taxon>
        <taxon>Paracoccaceae</taxon>
        <taxon>Gemmobacter</taxon>
    </lineage>
</organism>
<gene>
    <name evidence="1" type="ORF">GCM10010991_37570</name>
</gene>
<comment type="caution">
    <text evidence="1">The sequence shown here is derived from an EMBL/GenBank/DDBJ whole genome shotgun (WGS) entry which is preliminary data.</text>
</comment>
<accession>A0A917YQX0</accession>
<dbReference type="Proteomes" id="UP000598196">
    <property type="component" value="Unassembled WGS sequence"/>
</dbReference>
<proteinExistence type="predicted"/>
<name>A0A917YQX0_9RHOB</name>
<sequence length="163" mass="17919">MKLTYAAPAPPRRARRQDSTFDLGATEAATIDFSVPKGGILPHPYEVAEALMFHRAPRVTAQGAYAGLILELLANSPTLAPAEIVLIDPELATVPDLSSLRGQARITLVLSETATRSVRARVCQLENRLHCRVIDRGPRTNLTETLMAIWRQFAPQRMVGTTY</sequence>
<keyword evidence="2" id="KW-1185">Reference proteome</keyword>
<evidence type="ECO:0000313" key="2">
    <source>
        <dbReference type="Proteomes" id="UP000598196"/>
    </source>
</evidence>
<dbReference type="AlphaFoldDB" id="A0A917YQX0"/>
<dbReference type="EMBL" id="BMLP01000016">
    <property type="protein sequence ID" value="GGO39156.1"/>
    <property type="molecule type" value="Genomic_DNA"/>
</dbReference>
<evidence type="ECO:0000313" key="1">
    <source>
        <dbReference type="EMBL" id="GGO39156.1"/>
    </source>
</evidence>
<dbReference type="OrthoDB" id="6146868at2"/>
<protein>
    <submittedName>
        <fullName evidence="1">Uncharacterized protein</fullName>
    </submittedName>
</protein>
<reference evidence="1 2" key="1">
    <citation type="journal article" date="2014" name="Int. J. Syst. Evol. Microbiol.">
        <title>Complete genome sequence of Corynebacterium casei LMG S-19264T (=DSM 44701T), isolated from a smear-ripened cheese.</title>
        <authorList>
            <consortium name="US DOE Joint Genome Institute (JGI-PGF)"/>
            <person name="Walter F."/>
            <person name="Albersmeier A."/>
            <person name="Kalinowski J."/>
            <person name="Ruckert C."/>
        </authorList>
    </citation>
    <scope>NUCLEOTIDE SEQUENCE [LARGE SCALE GENOMIC DNA]</scope>
    <source>
        <strain evidence="1 2">CGMCC 1.7029</strain>
    </source>
</reference>